<dbReference type="InterPro" id="IPR036390">
    <property type="entry name" value="WH_DNA-bd_sf"/>
</dbReference>
<dbReference type="GO" id="GO:0003677">
    <property type="term" value="F:DNA binding"/>
    <property type="evidence" value="ECO:0007669"/>
    <property type="project" value="UniProtKB-KW"/>
</dbReference>
<dbReference type="SUPFAM" id="SSF46785">
    <property type="entry name" value="Winged helix' DNA-binding domain"/>
    <property type="match status" value="1"/>
</dbReference>
<proteinExistence type="predicted"/>
<keyword evidence="3" id="KW-0804">Transcription</keyword>
<evidence type="ECO:0000256" key="1">
    <source>
        <dbReference type="ARBA" id="ARBA00023015"/>
    </source>
</evidence>
<reference evidence="5" key="4">
    <citation type="submission" date="2023-08" db="EMBL/GenBank/DDBJ databases">
        <authorList>
            <person name="Sun Q."/>
            <person name="Zhou Y."/>
        </authorList>
    </citation>
    <scope>NUCLEOTIDE SEQUENCE</scope>
    <source>
        <strain evidence="6">CGMCC 1.8884</strain>
        <strain evidence="5">CGMCC 1.8885</strain>
    </source>
</reference>
<dbReference type="EMBL" id="BMMA01000023">
    <property type="protein sequence ID" value="GGI87788.1"/>
    <property type="molecule type" value="Genomic_DNA"/>
</dbReference>
<evidence type="ECO:0000256" key="3">
    <source>
        <dbReference type="ARBA" id="ARBA00023163"/>
    </source>
</evidence>
<gene>
    <name evidence="6" type="ORF">GCM10008021_21770</name>
    <name evidence="5" type="ORF">GCM10010914_22750</name>
</gene>
<evidence type="ECO:0000313" key="6">
    <source>
        <dbReference type="EMBL" id="GGP30526.1"/>
    </source>
</evidence>
<dbReference type="AlphaFoldDB" id="A0AAV4KA11"/>
<dbReference type="InterPro" id="IPR036388">
    <property type="entry name" value="WH-like_DNA-bd_sf"/>
</dbReference>
<keyword evidence="1" id="KW-0805">Transcription regulation</keyword>
<keyword evidence="7" id="KW-1185">Reference proteome</keyword>
<evidence type="ECO:0000313" key="7">
    <source>
        <dbReference type="Proteomes" id="UP000630135"/>
    </source>
</evidence>
<keyword evidence="2" id="KW-0238">DNA-binding</keyword>
<dbReference type="InterPro" id="IPR000524">
    <property type="entry name" value="Tscrpt_reg_HTH_GntR"/>
</dbReference>
<sequence length="59" mass="6322">MVPVHTRLNSVRSQTTAEAVAVVLREVIHQGNLSAGEPLRTAHIAAELGVSRIPVREAL</sequence>
<evidence type="ECO:0000259" key="4">
    <source>
        <dbReference type="Pfam" id="PF00392"/>
    </source>
</evidence>
<feature type="domain" description="HTH gntR-type" evidence="4">
    <location>
        <begin position="17"/>
        <end position="59"/>
    </location>
</feature>
<evidence type="ECO:0000313" key="8">
    <source>
        <dbReference type="Proteomes" id="UP000652720"/>
    </source>
</evidence>
<evidence type="ECO:0000313" key="5">
    <source>
        <dbReference type="EMBL" id="GGI87788.1"/>
    </source>
</evidence>
<reference evidence="5" key="2">
    <citation type="journal article" date="2014" name="Int. J. Syst. Evol. Microbiol.">
        <title>Complete genome sequence of Corynebacterium casei LMG S-19264T (=DSM 44701T), isolated from a smear-ripened cheese.</title>
        <authorList>
            <consortium name="US DOE Joint Genome Institute (JGI-PGF)"/>
            <person name="Walter F."/>
            <person name="Albersmeier A."/>
            <person name="Kalinowski J."/>
            <person name="Ruckert C."/>
        </authorList>
    </citation>
    <scope>NUCLEOTIDE SEQUENCE</scope>
    <source>
        <strain evidence="5">CGMCC 1.8885</strain>
    </source>
</reference>
<accession>A0AAV4KA11</accession>
<dbReference type="Proteomes" id="UP000652720">
    <property type="component" value="Unassembled WGS sequence"/>
</dbReference>
<reference evidence="6" key="1">
    <citation type="journal article" date="2014" name="Int. J. Syst. Evol. Microbiol.">
        <title>Complete genome of a new Firmicutes species belonging to the dominant human colonic microbiota ('Ruminococcus bicirculans') reveals two chromosomes and a selective capacity to utilize plant glucans.</title>
        <authorList>
            <consortium name="NISC Comparative Sequencing Program"/>
            <person name="Wegmann U."/>
            <person name="Louis P."/>
            <person name="Goesmann A."/>
            <person name="Henrissat B."/>
            <person name="Duncan S.H."/>
            <person name="Flint H.J."/>
        </authorList>
    </citation>
    <scope>NUCLEOTIDE SEQUENCE</scope>
    <source>
        <strain evidence="6">CGMCC 1.8884</strain>
    </source>
</reference>
<dbReference type="Pfam" id="PF00392">
    <property type="entry name" value="GntR"/>
    <property type="match status" value="1"/>
</dbReference>
<dbReference type="EMBL" id="BMLZ01000030">
    <property type="protein sequence ID" value="GGP30526.1"/>
    <property type="molecule type" value="Genomic_DNA"/>
</dbReference>
<organism evidence="5 8">
    <name type="scientific">Deinococcus wulumuqiensis</name>
    <dbReference type="NCBI Taxonomy" id="980427"/>
    <lineage>
        <taxon>Bacteria</taxon>
        <taxon>Thermotogati</taxon>
        <taxon>Deinococcota</taxon>
        <taxon>Deinococci</taxon>
        <taxon>Deinococcales</taxon>
        <taxon>Deinococcaceae</taxon>
        <taxon>Deinococcus</taxon>
    </lineage>
</organism>
<reference evidence="7" key="3">
    <citation type="journal article" date="2019" name="Int. J. Syst. Evol. Microbiol.">
        <title>The Global Catalogue of Microorganisms (GCM) 10K type strain sequencing project: providing services to taxonomists for standard genome sequencing and annotation.</title>
        <authorList>
            <consortium name="The Broad Institute Genomics Platform"/>
            <consortium name="The Broad Institute Genome Sequencing Center for Infectious Disease"/>
            <person name="Wu L."/>
            <person name="Ma J."/>
        </authorList>
    </citation>
    <scope>NUCLEOTIDE SEQUENCE [LARGE SCALE GENOMIC DNA]</scope>
    <source>
        <strain evidence="7">CGMCC 1.8884</strain>
    </source>
</reference>
<comment type="caution">
    <text evidence="5">The sequence shown here is derived from an EMBL/GenBank/DDBJ whole genome shotgun (WGS) entry which is preliminary data.</text>
</comment>
<dbReference type="Proteomes" id="UP000630135">
    <property type="component" value="Unassembled WGS sequence"/>
</dbReference>
<name>A0AAV4KA11_9DEIO</name>
<evidence type="ECO:0000256" key="2">
    <source>
        <dbReference type="ARBA" id="ARBA00023125"/>
    </source>
</evidence>
<dbReference type="Gene3D" id="1.10.10.10">
    <property type="entry name" value="Winged helix-like DNA-binding domain superfamily/Winged helix DNA-binding domain"/>
    <property type="match status" value="1"/>
</dbReference>
<dbReference type="GO" id="GO:0003700">
    <property type="term" value="F:DNA-binding transcription factor activity"/>
    <property type="evidence" value="ECO:0007669"/>
    <property type="project" value="InterPro"/>
</dbReference>
<protein>
    <recommendedName>
        <fullName evidence="4">HTH gntR-type domain-containing protein</fullName>
    </recommendedName>
</protein>